<dbReference type="EMBL" id="CP016793">
    <property type="protein sequence ID" value="ANZ40344.1"/>
    <property type="molecule type" value="Genomic_DNA"/>
</dbReference>
<evidence type="ECO:0000313" key="2">
    <source>
        <dbReference type="EMBL" id="ANZ40344.1"/>
    </source>
</evidence>
<dbReference type="AntiFam" id="ANF00109">
    <property type="entry name" value="Shadow ORF (opposite afsK)"/>
</dbReference>
<evidence type="ECO:0000256" key="1">
    <source>
        <dbReference type="SAM" id="MobiDB-lite"/>
    </source>
</evidence>
<keyword evidence="3" id="KW-1185">Reference proteome</keyword>
<feature type="region of interest" description="Disordered" evidence="1">
    <location>
        <begin position="68"/>
        <end position="89"/>
    </location>
</feature>
<feature type="compositionally biased region" description="Polar residues" evidence="1">
    <location>
        <begin position="78"/>
        <end position="89"/>
    </location>
</feature>
<proteinExistence type="predicted"/>
<dbReference type="KEGG" id="led:BBK82_34280"/>
<dbReference type="Proteomes" id="UP000093053">
    <property type="component" value="Chromosome"/>
</dbReference>
<evidence type="ECO:0000313" key="3">
    <source>
        <dbReference type="Proteomes" id="UP000093053"/>
    </source>
</evidence>
<reference evidence="2 3" key="1">
    <citation type="submission" date="2016-07" db="EMBL/GenBank/DDBJ databases">
        <title>Complete genome sequence of the Lentzea guizhouensis DHS C013.</title>
        <authorList>
            <person name="Cao C."/>
        </authorList>
    </citation>
    <scope>NUCLEOTIDE SEQUENCE [LARGE SCALE GENOMIC DNA]</scope>
    <source>
        <strain evidence="2 3">DHS C013</strain>
    </source>
</reference>
<protein>
    <submittedName>
        <fullName evidence="2">Uncharacterized protein</fullName>
    </submittedName>
</protein>
<organism evidence="2 3">
    <name type="scientific">Lentzea guizhouensis</name>
    <dbReference type="NCBI Taxonomy" id="1586287"/>
    <lineage>
        <taxon>Bacteria</taxon>
        <taxon>Bacillati</taxon>
        <taxon>Actinomycetota</taxon>
        <taxon>Actinomycetes</taxon>
        <taxon>Pseudonocardiales</taxon>
        <taxon>Pseudonocardiaceae</taxon>
        <taxon>Lentzea</taxon>
    </lineage>
</organism>
<accession>A0A1B2HRI6</accession>
<sequence length="89" mass="9773">MPTTEPEAVRLVTVGEELRAMPKSTRYTKSPAVTRMFDGFTSRCTRPSAWAASRALATCSTMRTALAGSMGRSRITSERSAPSTRRMSR</sequence>
<dbReference type="AlphaFoldDB" id="A0A1B2HRI6"/>
<gene>
    <name evidence="2" type="ORF">BBK82_34280</name>
</gene>
<name>A0A1B2HRI6_9PSEU</name>